<evidence type="ECO:0000313" key="1">
    <source>
        <dbReference type="EMBL" id="TDL13718.1"/>
    </source>
</evidence>
<protein>
    <recommendedName>
        <fullName evidence="3">F-box domain-containing protein</fullName>
    </recommendedName>
</protein>
<dbReference type="AlphaFoldDB" id="A0A4Y7PFA0"/>
<dbReference type="SUPFAM" id="SSF81383">
    <property type="entry name" value="F-box domain"/>
    <property type="match status" value="1"/>
</dbReference>
<dbReference type="STRING" id="50990.A0A4Y7PFA0"/>
<evidence type="ECO:0000313" key="2">
    <source>
        <dbReference type="Proteomes" id="UP000294933"/>
    </source>
</evidence>
<dbReference type="VEuPathDB" id="FungiDB:BD410DRAFT_779143"/>
<dbReference type="Proteomes" id="UP000294933">
    <property type="component" value="Unassembled WGS sequence"/>
</dbReference>
<proteinExistence type="predicted"/>
<sequence length="133" mass="14759">IASCSVSCSSEVAYGPHCFTFHQNISERGSTNVRHGGSVVHPQHQVSPILRIPCKITSEIFQRCLSEDEFPEPTVISAPILLSRVCSAWRKLAIGTPRLWSKLLLGSVGPLRCTAVRFLFFSKYHNKIYGVDS</sequence>
<reference evidence="1 2" key="1">
    <citation type="submission" date="2018-06" db="EMBL/GenBank/DDBJ databases">
        <title>A transcriptomic atlas of mushroom development highlights an independent origin of complex multicellularity.</title>
        <authorList>
            <consortium name="DOE Joint Genome Institute"/>
            <person name="Krizsan K."/>
            <person name="Almasi E."/>
            <person name="Merenyi Z."/>
            <person name="Sahu N."/>
            <person name="Viragh M."/>
            <person name="Koszo T."/>
            <person name="Mondo S."/>
            <person name="Kiss B."/>
            <person name="Balint B."/>
            <person name="Kues U."/>
            <person name="Barry K."/>
            <person name="Hegedus J.C."/>
            <person name="Henrissat B."/>
            <person name="Johnson J."/>
            <person name="Lipzen A."/>
            <person name="Ohm R."/>
            <person name="Nagy I."/>
            <person name="Pangilinan J."/>
            <person name="Yan J."/>
            <person name="Xiong Y."/>
            <person name="Grigoriev I.V."/>
            <person name="Hibbett D.S."/>
            <person name="Nagy L.G."/>
        </authorList>
    </citation>
    <scope>NUCLEOTIDE SEQUENCE [LARGE SCALE GENOMIC DNA]</scope>
    <source>
        <strain evidence="1 2">SZMC22713</strain>
    </source>
</reference>
<dbReference type="EMBL" id="ML170485">
    <property type="protein sequence ID" value="TDL13718.1"/>
    <property type="molecule type" value="Genomic_DNA"/>
</dbReference>
<feature type="non-terminal residue" evidence="1">
    <location>
        <position position="1"/>
    </location>
</feature>
<name>A0A4Y7PFA0_9AGAM</name>
<gene>
    <name evidence="1" type="ORF">BD410DRAFT_779143</name>
</gene>
<dbReference type="OrthoDB" id="3365698at2759"/>
<keyword evidence="2" id="KW-1185">Reference proteome</keyword>
<organism evidence="1 2">
    <name type="scientific">Rickenella mellea</name>
    <dbReference type="NCBI Taxonomy" id="50990"/>
    <lineage>
        <taxon>Eukaryota</taxon>
        <taxon>Fungi</taxon>
        <taxon>Dikarya</taxon>
        <taxon>Basidiomycota</taxon>
        <taxon>Agaricomycotina</taxon>
        <taxon>Agaricomycetes</taxon>
        <taxon>Hymenochaetales</taxon>
        <taxon>Rickenellaceae</taxon>
        <taxon>Rickenella</taxon>
    </lineage>
</organism>
<accession>A0A4Y7PFA0</accession>
<evidence type="ECO:0008006" key="3">
    <source>
        <dbReference type="Google" id="ProtNLM"/>
    </source>
</evidence>
<dbReference type="InterPro" id="IPR036047">
    <property type="entry name" value="F-box-like_dom_sf"/>
</dbReference>